<comment type="caution">
    <text evidence="1">The sequence shown here is derived from an EMBL/GenBank/DDBJ whole genome shotgun (WGS) entry which is preliminary data.</text>
</comment>
<dbReference type="EMBL" id="LJRQ01000084">
    <property type="protein sequence ID" value="KPZ16105.1"/>
    <property type="molecule type" value="Genomic_DNA"/>
</dbReference>
<dbReference type="RefSeq" id="WP_057431292.1">
    <property type="nucleotide sequence ID" value="NZ_LIHQ01000020.1"/>
</dbReference>
<sequence>MKLKISQVSSHGSIDKENVVLNVLEDCNLNSYVLMDTTYDQAGNVSNKHRHVKWLPSIAAKKGDKVAVWTKKGSDSSVTSDGVRWHLIYWNSNTPIWNDNGDVAVLLQIDGVDHKRAK</sequence>
<protein>
    <submittedName>
        <fullName evidence="1">Uncharacterized protein</fullName>
    </submittedName>
</protein>
<reference evidence="1 2" key="1">
    <citation type="submission" date="2015-09" db="EMBL/GenBank/DDBJ databases">
        <title>Genome announcement of multiple Pseudomonas syringae strains.</title>
        <authorList>
            <person name="Thakur S."/>
            <person name="Wang P.W."/>
            <person name="Gong Y."/>
            <person name="Weir B.S."/>
            <person name="Guttman D.S."/>
        </authorList>
    </citation>
    <scope>NUCLEOTIDE SEQUENCE [LARGE SCALE GENOMIC DNA]</scope>
    <source>
        <strain evidence="1 2">ICMP3962</strain>
    </source>
</reference>
<name>A0A0N8TED7_PSEA0</name>
<dbReference type="Proteomes" id="UP000050266">
    <property type="component" value="Unassembled WGS sequence"/>
</dbReference>
<accession>A0A0N8TED7</accession>
<evidence type="ECO:0000313" key="1">
    <source>
        <dbReference type="EMBL" id="KPZ16105.1"/>
    </source>
</evidence>
<gene>
    <name evidence="1" type="ORF">ALO41_01509</name>
</gene>
<organism evidence="1 2">
    <name type="scientific">Pseudomonas amygdali pv. ulmi</name>
    <dbReference type="NCBI Taxonomy" id="251720"/>
    <lineage>
        <taxon>Bacteria</taxon>
        <taxon>Pseudomonadati</taxon>
        <taxon>Pseudomonadota</taxon>
        <taxon>Gammaproteobacteria</taxon>
        <taxon>Pseudomonadales</taxon>
        <taxon>Pseudomonadaceae</taxon>
        <taxon>Pseudomonas</taxon>
        <taxon>Pseudomonas amygdali</taxon>
    </lineage>
</organism>
<proteinExistence type="predicted"/>
<dbReference type="AlphaFoldDB" id="A0A0N8TED7"/>
<evidence type="ECO:0000313" key="2">
    <source>
        <dbReference type="Proteomes" id="UP000050266"/>
    </source>
</evidence>
<dbReference type="PATRIC" id="fig|251720.4.peg.2025"/>
<dbReference type="OrthoDB" id="2086912at2"/>